<proteinExistence type="predicted"/>
<evidence type="ECO:0000313" key="1">
    <source>
        <dbReference type="EMBL" id="SFV65297.1"/>
    </source>
</evidence>
<dbReference type="AlphaFoldDB" id="A0A1W1CHX8"/>
<gene>
    <name evidence="1" type="ORF">MNB_SM-5-763</name>
</gene>
<dbReference type="EMBL" id="FPHH01000086">
    <property type="protein sequence ID" value="SFV65297.1"/>
    <property type="molecule type" value="Genomic_DNA"/>
</dbReference>
<reference evidence="1" key="1">
    <citation type="submission" date="2016-10" db="EMBL/GenBank/DDBJ databases">
        <authorList>
            <person name="de Groot N.N."/>
        </authorList>
    </citation>
    <scope>NUCLEOTIDE SEQUENCE</scope>
</reference>
<name>A0A1W1CHX8_9ZZZZ</name>
<organism evidence="1">
    <name type="scientific">hydrothermal vent metagenome</name>
    <dbReference type="NCBI Taxonomy" id="652676"/>
    <lineage>
        <taxon>unclassified sequences</taxon>
        <taxon>metagenomes</taxon>
        <taxon>ecological metagenomes</taxon>
    </lineage>
</organism>
<sequence>MNYPNEWTQKEFLENKRQLEKEGVAVILVDTILSPIEKANSITYNPYEMKKYSEGTVFVFYCDAGKTTLNRLEEYKKRFPKYHCISLKGGRGYWRKNMMLLDENES</sequence>
<evidence type="ECO:0008006" key="2">
    <source>
        <dbReference type="Google" id="ProtNLM"/>
    </source>
</evidence>
<accession>A0A1W1CHX8</accession>
<protein>
    <recommendedName>
        <fullName evidence="2">Rhodanese domain-containing protein</fullName>
    </recommendedName>
</protein>